<evidence type="ECO:0000259" key="14">
    <source>
        <dbReference type="PROSITE" id="PS01124"/>
    </source>
</evidence>
<accession>A0A840CWK8</accession>
<dbReference type="InterPro" id="IPR036097">
    <property type="entry name" value="HisK_dim/P_sf"/>
</dbReference>
<dbReference type="PROSITE" id="PS01124">
    <property type="entry name" value="HTH_ARAC_FAMILY_2"/>
    <property type="match status" value="1"/>
</dbReference>
<keyword evidence="7" id="KW-0067">ATP-binding</keyword>
<comment type="caution">
    <text evidence="17">The sequence shown here is derived from an EMBL/GenBank/DDBJ whole genome shotgun (WGS) entry which is preliminary data.</text>
</comment>
<dbReference type="Proteomes" id="UP000560658">
    <property type="component" value="Unassembled WGS sequence"/>
</dbReference>
<keyword evidence="5" id="KW-0547">Nucleotide-binding</keyword>
<keyword evidence="13" id="KW-0472">Membrane</keyword>
<keyword evidence="6 17" id="KW-0418">Kinase</keyword>
<dbReference type="InterPro" id="IPR011123">
    <property type="entry name" value="Y_Y_Y"/>
</dbReference>
<dbReference type="FunFam" id="3.30.565.10:FF:000037">
    <property type="entry name" value="Hybrid sensor histidine kinase/response regulator"/>
    <property type="match status" value="1"/>
</dbReference>
<keyword evidence="9" id="KW-0805">Transcription regulation</keyword>
<dbReference type="PANTHER" id="PTHR43547">
    <property type="entry name" value="TWO-COMPONENT HISTIDINE KINASE"/>
    <property type="match status" value="1"/>
</dbReference>
<dbReference type="Gene3D" id="1.10.287.130">
    <property type="match status" value="1"/>
</dbReference>
<dbReference type="Pfam" id="PF07495">
    <property type="entry name" value="Y_Y_Y"/>
    <property type="match status" value="1"/>
</dbReference>
<dbReference type="Gene3D" id="3.40.50.2300">
    <property type="match status" value="1"/>
</dbReference>
<feature type="modified residue" description="4-aspartylphosphate" evidence="12">
    <location>
        <position position="1139"/>
    </location>
</feature>
<protein>
    <recommendedName>
        <fullName evidence="2">histidine kinase</fullName>
        <ecNumber evidence="2">2.7.13.3</ecNumber>
    </recommendedName>
</protein>
<reference evidence="17" key="1">
    <citation type="submission" date="2020-08" db="EMBL/GenBank/DDBJ databases">
        <title>Genomic Encyclopedia of Type Strains, Phase IV (KMG-IV): sequencing the most valuable type-strain genomes for metagenomic binning, comparative biology and taxonomic classification.</title>
        <authorList>
            <person name="Goeker M."/>
        </authorList>
    </citation>
    <scope>NUCLEOTIDE SEQUENCE [LARGE SCALE GENOMIC DNA]</scope>
    <source>
        <strain evidence="17">DSM 105720</strain>
    </source>
</reference>
<dbReference type="GO" id="GO:0000155">
    <property type="term" value="F:phosphorelay sensor kinase activity"/>
    <property type="evidence" value="ECO:0007669"/>
    <property type="project" value="InterPro"/>
</dbReference>
<name>A0A840CWK8_9BACE</name>
<feature type="domain" description="Response regulatory" evidence="16">
    <location>
        <begin position="1091"/>
        <end position="1206"/>
    </location>
</feature>
<dbReference type="InterPro" id="IPR005467">
    <property type="entry name" value="His_kinase_dom"/>
</dbReference>
<keyword evidence="11" id="KW-0804">Transcription</keyword>
<dbReference type="SMART" id="SM00388">
    <property type="entry name" value="HisKA"/>
    <property type="match status" value="1"/>
</dbReference>
<dbReference type="Gene3D" id="2.60.40.10">
    <property type="entry name" value="Immunoglobulins"/>
    <property type="match status" value="1"/>
</dbReference>
<gene>
    <name evidence="17" type="ORF">GGR06_002271</name>
</gene>
<dbReference type="Pfam" id="PF12833">
    <property type="entry name" value="HTH_18"/>
    <property type="match status" value="1"/>
</dbReference>
<evidence type="ECO:0000256" key="3">
    <source>
        <dbReference type="ARBA" id="ARBA00022553"/>
    </source>
</evidence>
<dbReference type="SMART" id="SM00342">
    <property type="entry name" value="HTH_ARAC"/>
    <property type="match status" value="1"/>
</dbReference>
<dbReference type="InterPro" id="IPR003594">
    <property type="entry name" value="HATPase_dom"/>
</dbReference>
<dbReference type="Pfam" id="PF07494">
    <property type="entry name" value="Reg_prop"/>
    <property type="match status" value="2"/>
</dbReference>
<keyword evidence="4" id="KW-0808">Transferase</keyword>
<dbReference type="EC" id="2.7.13.3" evidence="2"/>
<keyword evidence="3 12" id="KW-0597">Phosphoprotein</keyword>
<evidence type="ECO:0000259" key="16">
    <source>
        <dbReference type="PROSITE" id="PS50110"/>
    </source>
</evidence>
<evidence type="ECO:0000256" key="10">
    <source>
        <dbReference type="ARBA" id="ARBA00023125"/>
    </source>
</evidence>
<evidence type="ECO:0000256" key="11">
    <source>
        <dbReference type="ARBA" id="ARBA00023163"/>
    </source>
</evidence>
<dbReference type="SMART" id="SM00448">
    <property type="entry name" value="REC"/>
    <property type="match status" value="1"/>
</dbReference>
<dbReference type="SUPFAM" id="SSF47384">
    <property type="entry name" value="Homodimeric domain of signal transducing histidine kinase"/>
    <property type="match status" value="1"/>
</dbReference>
<dbReference type="Pfam" id="PF02518">
    <property type="entry name" value="HATPase_c"/>
    <property type="match status" value="1"/>
</dbReference>
<dbReference type="CDD" id="cd00082">
    <property type="entry name" value="HisKA"/>
    <property type="match status" value="1"/>
</dbReference>
<feature type="domain" description="Histidine kinase" evidence="15">
    <location>
        <begin position="826"/>
        <end position="1042"/>
    </location>
</feature>
<evidence type="ECO:0000256" key="13">
    <source>
        <dbReference type="SAM" id="Phobius"/>
    </source>
</evidence>
<dbReference type="PROSITE" id="PS50109">
    <property type="entry name" value="HIS_KIN"/>
    <property type="match status" value="1"/>
</dbReference>
<dbReference type="SMART" id="SM00387">
    <property type="entry name" value="HATPase_c"/>
    <property type="match status" value="1"/>
</dbReference>
<dbReference type="SUPFAM" id="SSF52172">
    <property type="entry name" value="CheY-like"/>
    <property type="match status" value="1"/>
</dbReference>
<dbReference type="InterPro" id="IPR004358">
    <property type="entry name" value="Sig_transdc_His_kin-like_C"/>
</dbReference>
<keyword evidence="10" id="KW-0238">DNA-binding</keyword>
<comment type="catalytic activity">
    <reaction evidence="1">
        <text>ATP + protein L-histidine = ADP + protein N-phospho-L-histidine.</text>
        <dbReference type="EC" id="2.7.13.3"/>
    </reaction>
</comment>
<evidence type="ECO:0000256" key="4">
    <source>
        <dbReference type="ARBA" id="ARBA00022679"/>
    </source>
</evidence>
<dbReference type="PROSITE" id="PS00041">
    <property type="entry name" value="HTH_ARAC_FAMILY_1"/>
    <property type="match status" value="1"/>
</dbReference>
<evidence type="ECO:0000256" key="12">
    <source>
        <dbReference type="PROSITE-ProRule" id="PRU00169"/>
    </source>
</evidence>
<dbReference type="RefSeq" id="WP_183208652.1">
    <property type="nucleotide sequence ID" value="NZ_JACIER010000008.1"/>
</dbReference>
<evidence type="ECO:0000256" key="6">
    <source>
        <dbReference type="ARBA" id="ARBA00022777"/>
    </source>
</evidence>
<keyword evidence="13" id="KW-1133">Transmembrane helix</keyword>
<evidence type="ECO:0000313" key="18">
    <source>
        <dbReference type="Proteomes" id="UP000560658"/>
    </source>
</evidence>
<dbReference type="Gene3D" id="3.30.565.10">
    <property type="entry name" value="Histidine kinase-like ATPase, C-terminal domain"/>
    <property type="match status" value="1"/>
</dbReference>
<keyword evidence="8" id="KW-0902">Two-component regulatory system</keyword>
<dbReference type="InterPro" id="IPR001789">
    <property type="entry name" value="Sig_transdc_resp-reg_receiver"/>
</dbReference>
<dbReference type="Pfam" id="PF00072">
    <property type="entry name" value="Response_reg"/>
    <property type="match status" value="1"/>
</dbReference>
<dbReference type="CDD" id="cd17574">
    <property type="entry name" value="REC_OmpR"/>
    <property type="match status" value="1"/>
</dbReference>
<evidence type="ECO:0000256" key="2">
    <source>
        <dbReference type="ARBA" id="ARBA00012438"/>
    </source>
</evidence>
<dbReference type="InterPro" id="IPR003661">
    <property type="entry name" value="HisK_dim/P_dom"/>
</dbReference>
<dbReference type="Gene3D" id="1.10.10.60">
    <property type="entry name" value="Homeodomain-like"/>
    <property type="match status" value="1"/>
</dbReference>
<dbReference type="GO" id="GO:0005524">
    <property type="term" value="F:ATP binding"/>
    <property type="evidence" value="ECO:0007669"/>
    <property type="project" value="UniProtKB-KW"/>
</dbReference>
<dbReference type="Pfam" id="PF00512">
    <property type="entry name" value="HisKA"/>
    <property type="match status" value="1"/>
</dbReference>
<dbReference type="InterPro" id="IPR011006">
    <property type="entry name" value="CheY-like_superfamily"/>
</dbReference>
<evidence type="ECO:0000313" key="17">
    <source>
        <dbReference type="EMBL" id="MBB4044477.1"/>
    </source>
</evidence>
<evidence type="ECO:0000256" key="8">
    <source>
        <dbReference type="ARBA" id="ARBA00023012"/>
    </source>
</evidence>
<evidence type="ECO:0000256" key="9">
    <source>
        <dbReference type="ARBA" id="ARBA00023015"/>
    </source>
</evidence>
<dbReference type="Gene3D" id="2.130.10.10">
    <property type="entry name" value="YVTN repeat-like/Quinoprotein amine dehydrogenase"/>
    <property type="match status" value="2"/>
</dbReference>
<dbReference type="SUPFAM" id="SSF55874">
    <property type="entry name" value="ATPase domain of HSP90 chaperone/DNA topoisomerase II/histidine kinase"/>
    <property type="match status" value="1"/>
</dbReference>
<dbReference type="FunFam" id="1.10.287.130:FF:000034">
    <property type="entry name" value="Two-component system sensor histidine kinase/response regulator"/>
    <property type="match status" value="1"/>
</dbReference>
<dbReference type="InterPro" id="IPR015943">
    <property type="entry name" value="WD40/YVTN_repeat-like_dom_sf"/>
</dbReference>
<feature type="transmembrane region" description="Helical" evidence="13">
    <location>
        <begin position="768"/>
        <end position="790"/>
    </location>
</feature>
<evidence type="ECO:0000259" key="15">
    <source>
        <dbReference type="PROSITE" id="PS50109"/>
    </source>
</evidence>
<evidence type="ECO:0000256" key="1">
    <source>
        <dbReference type="ARBA" id="ARBA00000085"/>
    </source>
</evidence>
<dbReference type="InterPro" id="IPR018060">
    <property type="entry name" value="HTH_AraC"/>
</dbReference>
<dbReference type="InterPro" id="IPR036890">
    <property type="entry name" value="HATPase_C_sf"/>
</dbReference>
<dbReference type="InterPro" id="IPR011110">
    <property type="entry name" value="Reg_prop"/>
</dbReference>
<dbReference type="InterPro" id="IPR013783">
    <property type="entry name" value="Ig-like_fold"/>
</dbReference>
<keyword evidence="13" id="KW-0812">Transmembrane</keyword>
<dbReference type="GO" id="GO:0003700">
    <property type="term" value="F:DNA-binding transcription factor activity"/>
    <property type="evidence" value="ECO:0007669"/>
    <property type="project" value="InterPro"/>
</dbReference>
<evidence type="ECO:0000256" key="5">
    <source>
        <dbReference type="ARBA" id="ARBA00022741"/>
    </source>
</evidence>
<keyword evidence="18" id="KW-1185">Reference proteome</keyword>
<evidence type="ECO:0000256" key="7">
    <source>
        <dbReference type="ARBA" id="ARBA00022840"/>
    </source>
</evidence>
<dbReference type="InterPro" id="IPR009057">
    <property type="entry name" value="Homeodomain-like_sf"/>
</dbReference>
<sequence>MKRTFSSLLCFLFLLGIVAKEQYFKHLGLSDGLSQVCILSLYQDELGAVWMGTTEGLNRYNGKDLKIYRPSQDSTKLTKNEISELCGDGKGTMYIRSGNDLVQLDLYKEEFTCLRRGDVKGLFCAEDTLWVTCKNGVYYYTKTRPELTLVTLLEEEVKRGEALYVDKKNIWVVTLDYLVAISRENHALQEKIVSLNRGRCISGDSDGNIWVGSWNGLYRISPNRKVTHYQSQAEGGDLSDSQVRCVLEDDFKNIWVGTFRGLDSYNPVTGEWEHYTRYGNSSNTLSHSSVLSLCKDMQSNIWVGTYYGGVNMFNPNKATNRFYSAEPLQEDCLSFPVVGKMAEDNNGNLWICTEGGGLNCYHADTKKFTRYQHRKEDPNSIGSDNLKSIYYRKENNRLYVGTHLGGLFVLDLESNKGRTFHPVKGDRTSLPHEIVNDIQAYKNGLALLTQGGPVFMDPVTEKFTPLLNDAKIWELASREYLYETFLIDSKDRMWMALTMGGVICIHLPSGEVTRYTSESSLNAAVGKFKIVHIFEDSAQEVYFSTIGSGVFKYNEKDRSFKSYSTSNQLLPSDYCYYICESIDSHRLFFLHGKGITVYNKDKREVENTYHLFNQTYSQGSALFRVEKGSVLLLGTNGLAIFQERSLKALPAKNFLNFDKLLIFNKEVVPNDGSGILTDILARTSDIYLNFKQNNVTIEFATFSYNNDRNCLFEYRMDGLDKVWTQTNGTLITYTSLPPGDYTLRVRVLESKQIEAKEISLKLHISAPFYATIWAYLIYFICLSGLLLTFIRFKMRQAALKSSLEFERKEKERIEELNQVKLRFFTNISHEFRTPLTLILGQIEALMQMDKLGSMVHNRILRIYKNAWHMRNLISELLDFRKQEQGYLKLKVEEQNLVPFTRQIYLCFYEYAQNKEITYRFMHLEDTVSAWFDSKQLQKVIFNLLSNAFKYTSNKGSITVEVRKVASQAVVIVSDTGSGISQEHLSKIFDRFYQTDTTSFTTLGTGIGLALAKGIMTMHHGTVDVESEIGKGAKFTLSLPLGNRHFSDEEMASTEGRESAILPEIASLPFYSTPIEEAVTNAEFSEEENKPVILLVEDHEELLLMLKEIFSPMYEVYIAYNGREGWEMVQQIQPDLIVSDVMMPEMSGKELCYRIKTNVELSHISVVLLTAQTSVEYAVEGFMFGADDYVTKPFNVKVLVARCNNLLNNKKRLMSYYAGKVIMETPALEAVNERDKEFLAKCVSIVKTNFENLQFDVTMLASELCMGRSKLYMEFKGITGLTPNEFILKVKLDEAMYLLNNHFDLNISEISMRLGFSSPRYFSKSFKAFFGVTPQSVRSKKK</sequence>
<dbReference type="SUPFAM" id="SSF63829">
    <property type="entry name" value="Calcium-dependent phosphotriesterase"/>
    <property type="match status" value="2"/>
</dbReference>
<dbReference type="GO" id="GO:0043565">
    <property type="term" value="F:sequence-specific DNA binding"/>
    <property type="evidence" value="ECO:0007669"/>
    <property type="project" value="InterPro"/>
</dbReference>
<dbReference type="SUPFAM" id="SSF46689">
    <property type="entry name" value="Homeodomain-like"/>
    <property type="match status" value="1"/>
</dbReference>
<dbReference type="PRINTS" id="PR00344">
    <property type="entry name" value="BCTRLSENSOR"/>
</dbReference>
<dbReference type="EMBL" id="JACIER010000008">
    <property type="protein sequence ID" value="MBB4044477.1"/>
    <property type="molecule type" value="Genomic_DNA"/>
</dbReference>
<feature type="domain" description="HTH araC/xylS-type" evidence="14">
    <location>
        <begin position="1239"/>
        <end position="1339"/>
    </location>
</feature>
<dbReference type="InterPro" id="IPR018062">
    <property type="entry name" value="HTH_AraC-typ_CS"/>
</dbReference>
<dbReference type="PROSITE" id="PS50110">
    <property type="entry name" value="RESPONSE_REGULATORY"/>
    <property type="match status" value="1"/>
</dbReference>
<organism evidence="17 18">
    <name type="scientific">Bacteroides reticulotermitis</name>
    <dbReference type="NCBI Taxonomy" id="1133319"/>
    <lineage>
        <taxon>Bacteria</taxon>
        <taxon>Pseudomonadati</taxon>
        <taxon>Bacteroidota</taxon>
        <taxon>Bacteroidia</taxon>
        <taxon>Bacteroidales</taxon>
        <taxon>Bacteroidaceae</taxon>
        <taxon>Bacteroides</taxon>
    </lineage>
</organism>
<proteinExistence type="predicted"/>
<dbReference type="PANTHER" id="PTHR43547:SF2">
    <property type="entry name" value="HYBRID SIGNAL TRANSDUCTION HISTIDINE KINASE C"/>
    <property type="match status" value="1"/>
</dbReference>